<dbReference type="PANTHER" id="PTHR11566">
    <property type="entry name" value="DYNAMIN"/>
    <property type="match status" value="1"/>
</dbReference>
<sequence length="1865" mass="207062">MTGDVAEPWRRTGRKAAPEHLTGVEKDTLMEVVLYHDDGTRQAIIQLLSAGEECPDEKGKAARQQNWLKEDSKKVIDDAIDSLKSSISPDVTPGIPARGEKGVEQAKKKQKTEVGEGEKELEDVLKKRKVDDAGRNVLRLGSVRVRSPMPLFAFNALEPERGEGSGVDQARKMTTGYPAEVQERLARGNALNPGSNDHQDELAIDSWQLGVTTFFMLTQEHPFGPATDAGCGLDVGEERHAQIGRVCRNIMSHRVENYALLEDFPLWVAWQNGGTAPRRDWSWEHGEEILVQCDDKVSAFADHLPKTSKYHAWLAHLPCRASTVDGPCPPPKPPAQLLSKLCGEALRGKTPEEGRSGLAALREHHNAEASAEAFRAGAIAGAAGVYAAMSAPPGLWPPGRKAFAWPPSPHLGADEKSDDSGQIGAPDFSQFTQDGWVIYRIRAKLLATFAHRIDEVHPFDPCPWSAEPWHLGAERSDRRHRGRAAAVAVGTGPDVSFYAQGPQYASAHVVAEILGSLIHMLDTCDEVPMNLDAGYQVNMEASVHEEWKAYLSYQTASDSRLNGCLAANALECADPAQSEAQNGLVQFLTDFEVVPELLPKSSAFAVFREVQRTADVDVQREWNPVPLFRLSKMAEQALQDTMAPVLNKLALIERARDVCQAEEIPLPGVVVVRKCTVAQVEGEIKQLTEKYATGADFISSQALYVRVVRHKGSQLSLIDLPGVTHNADQMRNIHEVTAGLVEKYIEPEENVILCVIPAMSDFGNAEVVKLARKYDPEGLRTLGVVTKCDDAANAEVSDIVEKVLMSRATDVQLQLGFHCVVNRSQKNIDENMSSEDLRAKERRVFTGSDRLKRIPEKNWGTHRLMEKVAKIQEARVDECLPKIKDAVRQKLTDLKKALGQLPDQPTTDDEQSELFNEILANILGDLTRRIRAEFVSEEDADKEFTIAPRVSLMIKAFLEDLQSKNPKWLEKDMIDKAYGMVNDFGQGHTVENLSGHQVFMTLIKLKYVTQPLLKEPVNCLIVDVGEHVQKVVQHVTQAHAENHGSLCNHLEATAEKCVEQLTTKARSFCGHLIEAQGVITPIDEEFQKKLKVFRKQVSDGTTSPGNELSALVAEAQKDPVKLPAYETCFSLHAYTPIMIKAFGENAAKAIKMFMVDQLADELGKTWRRELRSKLPELFPKDDTMVRRQEDLKKKIEALSDFKGELLKLRTAALPVQKGKRTTSERVDATEAAQFLCQPAATAAEKEFRWDFGKHIADKKFMKGEPICSEKFTRMNVPDLQVQLYPRGETKASEGFMSLYFQAPKGWKLRTKIAIGNIEKDSTDEYAYKTSWGWSNFARVDGGATEVVVEVLEAIPINAGIVSLVRLMQWMDASKGRVLFSQSFPGSAPKGCAVSLRILPEMEKLPEELRGEELEPKVQEPQEGKVRRNSYVEVHRRSQSTGRTSVTRAARSQSRADGAHRARPAVLPEWAHAEIQKTFGHYASLADPLNRTTLTSQKFGRFLRDCGLLSMEAEGAVTFEFAPEGRRSLRPRGSLDSAIGAKPGLSRSNSTGALKRASMPARRGSGVGLEASVERRASFAVSGQAARSALPLKVFPVPPLSQVEVDLIFVQATRPDDTQERRRSVIKVGGGSKRLMTVESFVKALVDVAVQVMAPEPEDVSNSLEDFCKRVIRPLNEILLRSRSEDLLGVLELQEKPEVKRLLQDCSFGIQKLFLCYASEPTSKRAFWNSDSVTRFAIDFDFLGEVSNLPLQRMFQDACQSTNQLKAEEKLLLENFPLFLLMLANKTHAGQACPVLQDRVVLLFQRINAIACTSTQAPRFGLAKEALLPLSRESTRRTSIQSSMMEEPRRHDEAGLSWDELLSSTF</sequence>
<comment type="caution">
    <text evidence="5">The sequence shown here is derived from an EMBL/GenBank/DDBJ whole genome shotgun (WGS) entry which is preliminary data.</text>
</comment>
<dbReference type="SUPFAM" id="SSF49599">
    <property type="entry name" value="TRAF domain-like"/>
    <property type="match status" value="1"/>
</dbReference>
<evidence type="ECO:0000256" key="3">
    <source>
        <dbReference type="SAM" id="MobiDB-lite"/>
    </source>
</evidence>
<dbReference type="SMART" id="SM00053">
    <property type="entry name" value="DYNc"/>
    <property type="match status" value="1"/>
</dbReference>
<dbReference type="Pfam" id="PF01031">
    <property type="entry name" value="Dynamin_M"/>
    <property type="match status" value="1"/>
</dbReference>
<evidence type="ECO:0000256" key="1">
    <source>
        <dbReference type="ARBA" id="ARBA00022741"/>
    </source>
</evidence>
<dbReference type="InterPro" id="IPR027417">
    <property type="entry name" value="P-loop_NTPase"/>
</dbReference>
<dbReference type="Gene3D" id="3.40.50.300">
    <property type="entry name" value="P-loop containing nucleotide triphosphate hydrolases"/>
    <property type="match status" value="1"/>
</dbReference>
<evidence type="ECO:0000256" key="2">
    <source>
        <dbReference type="ARBA" id="ARBA00023134"/>
    </source>
</evidence>
<dbReference type="InterPro" id="IPR045063">
    <property type="entry name" value="Dynamin_N"/>
</dbReference>
<dbReference type="SUPFAM" id="SSF52540">
    <property type="entry name" value="P-loop containing nucleoside triphosphate hydrolases"/>
    <property type="match status" value="1"/>
</dbReference>
<keyword evidence="2" id="KW-0342">GTP-binding</keyword>
<gene>
    <name evidence="5" type="ORF">SCF082_LOCUS45639</name>
</gene>
<dbReference type="Pfam" id="PF00350">
    <property type="entry name" value="Dynamin_N"/>
    <property type="match status" value="1"/>
</dbReference>
<protein>
    <submittedName>
        <fullName evidence="5">Dynamin-related protein 4C</fullName>
    </submittedName>
</protein>
<dbReference type="Proteomes" id="UP001642464">
    <property type="component" value="Unassembled WGS sequence"/>
</dbReference>
<feature type="domain" description="GED" evidence="4">
    <location>
        <begin position="1124"/>
        <end position="1213"/>
    </location>
</feature>
<keyword evidence="6" id="KW-1185">Reference proteome</keyword>
<feature type="compositionally biased region" description="Polar residues" evidence="3">
    <location>
        <begin position="1438"/>
        <end position="1454"/>
    </location>
</feature>
<organism evidence="5 6">
    <name type="scientific">Durusdinium trenchii</name>
    <dbReference type="NCBI Taxonomy" id="1381693"/>
    <lineage>
        <taxon>Eukaryota</taxon>
        <taxon>Sar</taxon>
        <taxon>Alveolata</taxon>
        <taxon>Dinophyceae</taxon>
        <taxon>Suessiales</taxon>
        <taxon>Symbiodiniaceae</taxon>
        <taxon>Durusdinium</taxon>
    </lineage>
</organism>
<feature type="compositionally biased region" description="Basic and acidic residues" evidence="3">
    <location>
        <begin position="98"/>
        <end position="117"/>
    </location>
</feature>
<accession>A0ABP0RDN3</accession>
<dbReference type="EMBL" id="CAXAMM010041095">
    <property type="protein sequence ID" value="CAK9097286.1"/>
    <property type="molecule type" value="Genomic_DNA"/>
</dbReference>
<name>A0ABP0RDN3_9DINO</name>
<feature type="region of interest" description="Disordered" evidence="3">
    <location>
        <begin position="87"/>
        <end position="117"/>
    </location>
</feature>
<dbReference type="PRINTS" id="PR00195">
    <property type="entry name" value="DYNAMIN"/>
</dbReference>
<keyword evidence="1" id="KW-0547">Nucleotide-binding</keyword>
<evidence type="ECO:0000313" key="5">
    <source>
        <dbReference type="EMBL" id="CAK9097286.1"/>
    </source>
</evidence>
<evidence type="ECO:0000313" key="6">
    <source>
        <dbReference type="Proteomes" id="UP001642464"/>
    </source>
</evidence>
<dbReference type="InterPro" id="IPR002083">
    <property type="entry name" value="MATH/TRAF_dom"/>
</dbReference>
<feature type="region of interest" description="Disordered" evidence="3">
    <location>
        <begin position="1529"/>
        <end position="1560"/>
    </location>
</feature>
<dbReference type="Gene3D" id="1.20.120.1240">
    <property type="entry name" value="Dynamin, middle domain"/>
    <property type="match status" value="1"/>
</dbReference>
<dbReference type="InterPro" id="IPR001401">
    <property type="entry name" value="Dynamin_GTPase"/>
</dbReference>
<dbReference type="PANTHER" id="PTHR11566:SF173">
    <property type="entry name" value="DYNAMIN-RELATED PROTEIN 4C"/>
    <property type="match status" value="1"/>
</dbReference>
<dbReference type="InterPro" id="IPR000375">
    <property type="entry name" value="Dynamin_stalk"/>
</dbReference>
<evidence type="ECO:0000259" key="4">
    <source>
        <dbReference type="PROSITE" id="PS51388"/>
    </source>
</evidence>
<proteinExistence type="predicted"/>
<dbReference type="CDD" id="cd00121">
    <property type="entry name" value="MATH"/>
    <property type="match status" value="1"/>
</dbReference>
<reference evidence="5 6" key="1">
    <citation type="submission" date="2024-02" db="EMBL/GenBank/DDBJ databases">
        <authorList>
            <person name="Chen Y."/>
            <person name="Shah S."/>
            <person name="Dougan E. K."/>
            <person name="Thang M."/>
            <person name="Chan C."/>
        </authorList>
    </citation>
    <scope>NUCLEOTIDE SEQUENCE [LARGE SCALE GENOMIC DNA]</scope>
</reference>
<dbReference type="InterPro" id="IPR022812">
    <property type="entry name" value="Dynamin"/>
</dbReference>
<dbReference type="InterPro" id="IPR020850">
    <property type="entry name" value="GED_dom"/>
</dbReference>
<dbReference type="PROSITE" id="PS51388">
    <property type="entry name" value="GED"/>
    <property type="match status" value="1"/>
</dbReference>
<feature type="compositionally biased region" description="Basic and acidic residues" evidence="3">
    <location>
        <begin position="1408"/>
        <end position="1425"/>
    </location>
</feature>
<feature type="region of interest" description="Disordered" evidence="3">
    <location>
        <begin position="1408"/>
        <end position="1462"/>
    </location>
</feature>